<evidence type="ECO:0000313" key="3">
    <source>
        <dbReference type="Proteomes" id="UP000639772"/>
    </source>
</evidence>
<organism evidence="2 3">
    <name type="scientific">Vanilla planifolia</name>
    <name type="common">Vanilla</name>
    <dbReference type="NCBI Taxonomy" id="51239"/>
    <lineage>
        <taxon>Eukaryota</taxon>
        <taxon>Viridiplantae</taxon>
        <taxon>Streptophyta</taxon>
        <taxon>Embryophyta</taxon>
        <taxon>Tracheophyta</taxon>
        <taxon>Spermatophyta</taxon>
        <taxon>Magnoliopsida</taxon>
        <taxon>Liliopsida</taxon>
        <taxon>Asparagales</taxon>
        <taxon>Orchidaceae</taxon>
        <taxon>Vanilloideae</taxon>
        <taxon>Vanilleae</taxon>
        <taxon>Vanilla</taxon>
    </lineage>
</organism>
<sequence>MANNKTIPCILLLLGLVVAASLLPAAVDARLVKRITKTYLCYCPCMHQQCMKLPGATREECSVACHEGCIEAGYPGGRYKDYCGF</sequence>
<feature type="chain" id="PRO_5032722701" evidence="1">
    <location>
        <begin position="20"/>
        <end position="85"/>
    </location>
</feature>
<evidence type="ECO:0000256" key="1">
    <source>
        <dbReference type="SAM" id="SignalP"/>
    </source>
</evidence>
<evidence type="ECO:0000313" key="2">
    <source>
        <dbReference type="EMBL" id="KAG0494440.1"/>
    </source>
</evidence>
<dbReference type="AlphaFoldDB" id="A0A835VEV9"/>
<protein>
    <submittedName>
        <fullName evidence="2">Uncharacterized protein</fullName>
    </submittedName>
</protein>
<feature type="signal peptide" evidence="1">
    <location>
        <begin position="1"/>
        <end position="19"/>
    </location>
</feature>
<dbReference type="EMBL" id="JADCNM010000002">
    <property type="protein sequence ID" value="KAG0494440.1"/>
    <property type="molecule type" value="Genomic_DNA"/>
</dbReference>
<name>A0A835VEV9_VANPL</name>
<reference evidence="2 3" key="1">
    <citation type="journal article" date="2020" name="Nat. Food">
        <title>A phased Vanilla planifolia genome enables genetic improvement of flavour and production.</title>
        <authorList>
            <person name="Hasing T."/>
            <person name="Tang H."/>
            <person name="Brym M."/>
            <person name="Khazi F."/>
            <person name="Huang T."/>
            <person name="Chambers A.H."/>
        </authorList>
    </citation>
    <scope>NUCLEOTIDE SEQUENCE [LARGE SCALE GENOMIC DNA]</scope>
    <source>
        <tissue evidence="2">Leaf</tissue>
    </source>
</reference>
<gene>
    <name evidence="2" type="ORF">HPP92_005434</name>
</gene>
<proteinExistence type="predicted"/>
<dbReference type="Proteomes" id="UP000639772">
    <property type="component" value="Unassembled WGS sequence"/>
</dbReference>
<accession>A0A835VEV9</accession>
<comment type="caution">
    <text evidence="2">The sequence shown here is derived from an EMBL/GenBank/DDBJ whole genome shotgun (WGS) entry which is preliminary data.</text>
</comment>
<keyword evidence="1" id="KW-0732">Signal</keyword>
<dbReference type="OrthoDB" id="769047at2759"/>